<organism evidence="1 2">
    <name type="scientific">Rhamnusium bicolor</name>
    <dbReference type="NCBI Taxonomy" id="1586634"/>
    <lineage>
        <taxon>Eukaryota</taxon>
        <taxon>Metazoa</taxon>
        <taxon>Ecdysozoa</taxon>
        <taxon>Arthropoda</taxon>
        <taxon>Hexapoda</taxon>
        <taxon>Insecta</taxon>
        <taxon>Pterygota</taxon>
        <taxon>Neoptera</taxon>
        <taxon>Endopterygota</taxon>
        <taxon>Coleoptera</taxon>
        <taxon>Polyphaga</taxon>
        <taxon>Cucujiformia</taxon>
        <taxon>Chrysomeloidea</taxon>
        <taxon>Cerambycidae</taxon>
        <taxon>Lepturinae</taxon>
        <taxon>Rhagiini</taxon>
        <taxon>Rhamnusium</taxon>
    </lineage>
</organism>
<comment type="caution">
    <text evidence="1">The sequence shown here is derived from an EMBL/GenBank/DDBJ whole genome shotgun (WGS) entry which is preliminary data.</text>
</comment>
<name>A0AAV8X8X7_9CUCU</name>
<evidence type="ECO:0000313" key="1">
    <source>
        <dbReference type="EMBL" id="KAJ8935087.1"/>
    </source>
</evidence>
<gene>
    <name evidence="1" type="ORF">NQ314_013032</name>
</gene>
<dbReference type="Proteomes" id="UP001162156">
    <property type="component" value="Unassembled WGS sequence"/>
</dbReference>
<proteinExistence type="predicted"/>
<feature type="non-terminal residue" evidence="1">
    <location>
        <position position="1"/>
    </location>
</feature>
<protein>
    <submittedName>
        <fullName evidence="1">Uncharacterized protein</fullName>
    </submittedName>
</protein>
<reference evidence="1" key="1">
    <citation type="journal article" date="2023" name="Insect Mol. Biol.">
        <title>Genome sequencing provides insights into the evolution of gene families encoding plant cell wall-degrading enzymes in longhorned beetles.</title>
        <authorList>
            <person name="Shin N.R."/>
            <person name="Okamura Y."/>
            <person name="Kirsch R."/>
            <person name="Pauchet Y."/>
        </authorList>
    </citation>
    <scope>NUCLEOTIDE SEQUENCE</scope>
    <source>
        <strain evidence="1">RBIC_L_NR</strain>
    </source>
</reference>
<dbReference type="EMBL" id="JANEYF010003625">
    <property type="protein sequence ID" value="KAJ8935087.1"/>
    <property type="molecule type" value="Genomic_DNA"/>
</dbReference>
<keyword evidence="2" id="KW-1185">Reference proteome</keyword>
<sequence>WFHIKTIEGETLTNLINDLNTELLSNHDTQTQLQRNYEELKNSQYELSEYARVPVLKDIIWNVPETKTLQEVEKKISDKKKNIQFLASEYNKKMELIQKFT</sequence>
<evidence type="ECO:0000313" key="2">
    <source>
        <dbReference type="Proteomes" id="UP001162156"/>
    </source>
</evidence>
<dbReference type="AlphaFoldDB" id="A0AAV8X8X7"/>
<accession>A0AAV8X8X7</accession>